<proteinExistence type="predicted"/>
<feature type="compositionally biased region" description="Basic and acidic residues" evidence="1">
    <location>
        <begin position="109"/>
        <end position="126"/>
    </location>
</feature>
<dbReference type="EMBL" id="CP129113">
    <property type="protein sequence ID" value="WLV25598.1"/>
    <property type="molecule type" value="Genomic_DNA"/>
</dbReference>
<gene>
    <name evidence="2" type="ORF">QR721_05165</name>
</gene>
<reference evidence="2" key="1">
    <citation type="submission" date="2023-06" db="EMBL/GenBank/DDBJ databases">
        <title>A Treasure from Seagulls: Isolation and Description of Aciduricobacillus qingdaonensis gen. nov., sp. nov., a Rare Obligately Uric Acid-utilizing Member in the Family Bacillaceae.</title>
        <authorList>
            <person name="Liu W."/>
            <person name="Wang B."/>
        </authorList>
    </citation>
    <scope>NUCLEOTIDE SEQUENCE</scope>
    <source>
        <strain evidence="2">44XB</strain>
    </source>
</reference>
<evidence type="ECO:0008006" key="4">
    <source>
        <dbReference type="Google" id="ProtNLM"/>
    </source>
</evidence>
<dbReference type="RefSeq" id="WP_348029390.1">
    <property type="nucleotide sequence ID" value="NZ_CP129113.1"/>
</dbReference>
<protein>
    <recommendedName>
        <fullName evidence="4">SipL SPOCS domain-containing protein</fullName>
    </recommendedName>
</protein>
<dbReference type="Proteomes" id="UP001180087">
    <property type="component" value="Chromosome"/>
</dbReference>
<evidence type="ECO:0000313" key="2">
    <source>
        <dbReference type="EMBL" id="WLV25598.1"/>
    </source>
</evidence>
<sequence length="284" mass="34196">MKEKKFSSYEEFEMREMERFIKKKREMENMSKYHEFDEYEEYGKHHDKCKCHKKHHECDDHDHGKDKDKDEEVYYCKCMKKKEKKKHPVKKHEHKHYHMHEYKHHKKDDKKDDHKKDDHKKDDHKKDEHKKHRKVFADVVDFEYDQKKPRNVYQENFVRLPRNIAFPVAEVTMEEVKAGDLVWLNGVVALDNDEFIGNTVTDIRIIKGNNFMTGEEIYHSRIELNQDGEGDDDLSIEPFSHVDKNFESAKNVKYTVTVTVNRDDVFLPGPTTLTALQIDKKRNC</sequence>
<evidence type="ECO:0000256" key="1">
    <source>
        <dbReference type="SAM" id="MobiDB-lite"/>
    </source>
</evidence>
<feature type="compositionally biased region" description="Basic residues" evidence="1">
    <location>
        <begin position="85"/>
        <end position="108"/>
    </location>
</feature>
<keyword evidence="3" id="KW-1185">Reference proteome</keyword>
<name>A0ABY9KXV6_9BACI</name>
<accession>A0ABY9KXV6</accession>
<evidence type="ECO:0000313" key="3">
    <source>
        <dbReference type="Proteomes" id="UP001180087"/>
    </source>
</evidence>
<organism evidence="2 3">
    <name type="scientific">Aciduricibacillus chroicocephali</name>
    <dbReference type="NCBI Taxonomy" id="3054939"/>
    <lineage>
        <taxon>Bacteria</taxon>
        <taxon>Bacillati</taxon>
        <taxon>Bacillota</taxon>
        <taxon>Bacilli</taxon>
        <taxon>Bacillales</taxon>
        <taxon>Bacillaceae</taxon>
        <taxon>Aciduricibacillus</taxon>
    </lineage>
</organism>
<feature type="region of interest" description="Disordered" evidence="1">
    <location>
        <begin position="85"/>
        <end position="130"/>
    </location>
</feature>